<dbReference type="AlphaFoldDB" id="A0AAN6PDE4"/>
<dbReference type="Proteomes" id="UP001303115">
    <property type="component" value="Unassembled WGS sequence"/>
</dbReference>
<organism evidence="2 3">
    <name type="scientific">Parachaetomium inaequale</name>
    <dbReference type="NCBI Taxonomy" id="2588326"/>
    <lineage>
        <taxon>Eukaryota</taxon>
        <taxon>Fungi</taxon>
        <taxon>Dikarya</taxon>
        <taxon>Ascomycota</taxon>
        <taxon>Pezizomycotina</taxon>
        <taxon>Sordariomycetes</taxon>
        <taxon>Sordariomycetidae</taxon>
        <taxon>Sordariales</taxon>
        <taxon>Chaetomiaceae</taxon>
        <taxon>Parachaetomium</taxon>
    </lineage>
</organism>
<evidence type="ECO:0008006" key="4">
    <source>
        <dbReference type="Google" id="ProtNLM"/>
    </source>
</evidence>
<comment type="caution">
    <text evidence="2">The sequence shown here is derived from an EMBL/GenBank/DDBJ whole genome shotgun (WGS) entry which is preliminary data.</text>
</comment>
<reference evidence="3" key="1">
    <citation type="journal article" date="2023" name="Mol. Phylogenet. Evol.">
        <title>Genome-scale phylogeny and comparative genomics of the fungal order Sordariales.</title>
        <authorList>
            <person name="Hensen N."/>
            <person name="Bonometti L."/>
            <person name="Westerberg I."/>
            <person name="Brannstrom I.O."/>
            <person name="Guillou S."/>
            <person name="Cros-Aarteil S."/>
            <person name="Calhoun S."/>
            <person name="Haridas S."/>
            <person name="Kuo A."/>
            <person name="Mondo S."/>
            <person name="Pangilinan J."/>
            <person name="Riley R."/>
            <person name="LaButti K."/>
            <person name="Andreopoulos B."/>
            <person name="Lipzen A."/>
            <person name="Chen C."/>
            <person name="Yan M."/>
            <person name="Daum C."/>
            <person name="Ng V."/>
            <person name="Clum A."/>
            <person name="Steindorff A."/>
            <person name="Ohm R.A."/>
            <person name="Martin F."/>
            <person name="Silar P."/>
            <person name="Natvig D.O."/>
            <person name="Lalanne C."/>
            <person name="Gautier V."/>
            <person name="Ament-Velasquez S.L."/>
            <person name="Kruys A."/>
            <person name="Hutchinson M.I."/>
            <person name="Powell A.J."/>
            <person name="Barry K."/>
            <person name="Miller A.N."/>
            <person name="Grigoriev I.V."/>
            <person name="Debuchy R."/>
            <person name="Gladieux P."/>
            <person name="Hiltunen Thoren M."/>
            <person name="Johannesson H."/>
        </authorList>
    </citation>
    <scope>NUCLEOTIDE SEQUENCE [LARGE SCALE GENOMIC DNA]</scope>
    <source>
        <strain evidence="3">CBS 284.82</strain>
    </source>
</reference>
<feature type="region of interest" description="Disordered" evidence="1">
    <location>
        <begin position="1"/>
        <end position="103"/>
    </location>
</feature>
<evidence type="ECO:0000256" key="1">
    <source>
        <dbReference type="SAM" id="MobiDB-lite"/>
    </source>
</evidence>
<gene>
    <name evidence="2" type="ORF">C8A01DRAFT_19193</name>
</gene>
<feature type="compositionally biased region" description="Polar residues" evidence="1">
    <location>
        <begin position="156"/>
        <end position="175"/>
    </location>
</feature>
<feature type="region of interest" description="Disordered" evidence="1">
    <location>
        <begin position="156"/>
        <end position="193"/>
    </location>
</feature>
<dbReference type="PANTHER" id="PTHR38116">
    <property type="entry name" value="CHROMOSOME 7, WHOLE GENOME SHOTGUN SEQUENCE"/>
    <property type="match status" value="1"/>
</dbReference>
<feature type="compositionally biased region" description="Basic and acidic residues" evidence="1">
    <location>
        <begin position="26"/>
        <end position="36"/>
    </location>
</feature>
<feature type="compositionally biased region" description="Low complexity" evidence="1">
    <location>
        <begin position="87"/>
        <end position="103"/>
    </location>
</feature>
<evidence type="ECO:0000313" key="2">
    <source>
        <dbReference type="EMBL" id="KAK4033947.1"/>
    </source>
</evidence>
<dbReference type="InterPro" id="IPR021833">
    <property type="entry name" value="DUF3425"/>
</dbReference>
<dbReference type="CDD" id="cd14688">
    <property type="entry name" value="bZIP_YAP"/>
    <property type="match status" value="1"/>
</dbReference>
<dbReference type="PANTHER" id="PTHR38116:SF9">
    <property type="entry name" value="BZIP DOMAIN-CONTAINING PROTEIN"/>
    <property type="match status" value="1"/>
</dbReference>
<name>A0AAN6PDE4_9PEZI</name>
<protein>
    <recommendedName>
        <fullName evidence="4">BZIP domain-containing protein</fullName>
    </recommendedName>
</protein>
<sequence length="370" mass="40528">MPPLLDDRPRTRHRVRKPPPTLAIPDIEHDAAERKRVLNVLAQRRYRQRKRESRVESEKSRQSSAQTSDGSRHELSPHSGTAGDVVDSPFLLPEDSSSPSLDFSQMDQASLDWLTCPLDGSTTFHPLHASNEIQGQPPSLPPVFLDIRCNSPNSNASALTCSPASANNDTQSEGIFSSDPDGTASLDGAATPASTSFPDRTTFSDSYFLAVPPLTLLRGLLRIASRLNAASSIGSLASTSPFNLGLGPDSSQLPAAWQPTPTQLSVPHHPLLDMLPWPSVRDRIIGVMALANDSGDGTTTGSRLVDFVYDMEDGAEGMRIWGSDPYDEASWEVGQVVFERWWFVFDKKVVEQSNTWWRRRGAAPLRALAM</sequence>
<evidence type="ECO:0000313" key="3">
    <source>
        <dbReference type="Proteomes" id="UP001303115"/>
    </source>
</evidence>
<dbReference type="Pfam" id="PF11905">
    <property type="entry name" value="DUF3425"/>
    <property type="match status" value="1"/>
</dbReference>
<proteinExistence type="predicted"/>
<dbReference type="EMBL" id="MU854502">
    <property type="protein sequence ID" value="KAK4033947.1"/>
    <property type="molecule type" value="Genomic_DNA"/>
</dbReference>
<accession>A0AAN6PDE4</accession>
<keyword evidence="3" id="KW-1185">Reference proteome</keyword>